<dbReference type="EMBL" id="JARKIF010000001">
    <property type="protein sequence ID" value="KAJ7649978.1"/>
    <property type="molecule type" value="Genomic_DNA"/>
</dbReference>
<proteinExistence type="predicted"/>
<evidence type="ECO:0000259" key="1">
    <source>
        <dbReference type="PROSITE" id="PS50097"/>
    </source>
</evidence>
<protein>
    <recommendedName>
        <fullName evidence="1">BTB domain-containing protein</fullName>
    </recommendedName>
</protein>
<dbReference type="PROSITE" id="PS50097">
    <property type="entry name" value="BTB"/>
    <property type="match status" value="1"/>
</dbReference>
<dbReference type="Proteomes" id="UP001221142">
    <property type="component" value="Unassembled WGS sequence"/>
</dbReference>
<dbReference type="SMART" id="SM00225">
    <property type="entry name" value="BTB"/>
    <property type="match status" value="1"/>
</dbReference>
<dbReference type="Pfam" id="PF00651">
    <property type="entry name" value="BTB"/>
    <property type="match status" value="1"/>
</dbReference>
<evidence type="ECO:0000313" key="3">
    <source>
        <dbReference type="Proteomes" id="UP001221142"/>
    </source>
</evidence>
<evidence type="ECO:0000313" key="2">
    <source>
        <dbReference type="EMBL" id="KAJ7649978.1"/>
    </source>
</evidence>
<sequence>MDGPPVKRQRTDDVEIVRSSEIWHSDGSVVLQAGCTQFRVHWGVLSLHSSVFRDLQGLPQPVNEPKIEGCPVIELSDSSEDVETILNALYDPSVSGDRSTGTDHCPRLFFAQENLPLSIIASHIRLGRKYELKKILPAVTERLTNDYPFTLEGYDKLTSSAPAYYSYEGYQGSHIDVLTLTRENNLLQLLPCVYYRILLAFTQTELFDGVQRPDGTHVTLSPGDVPFAFWRAPSCCQANWKSRLGGCAPTAPSCAKTVMLASKSRTQFSQELLLEGKIAAFPSISWVLKRSQVCNACKEDARVEIPKGRRKMWDLLPSFFGLPAWAELKNDL</sequence>
<feature type="domain" description="BTB" evidence="1">
    <location>
        <begin position="27"/>
        <end position="98"/>
    </location>
</feature>
<keyword evidence="3" id="KW-1185">Reference proteome</keyword>
<dbReference type="InterPro" id="IPR000210">
    <property type="entry name" value="BTB/POZ_dom"/>
</dbReference>
<dbReference type="Gene3D" id="3.30.710.10">
    <property type="entry name" value="Potassium Channel Kv1.1, Chain A"/>
    <property type="match status" value="1"/>
</dbReference>
<name>A0AAD7FYG4_9AGAR</name>
<dbReference type="InterPro" id="IPR011333">
    <property type="entry name" value="SKP1/BTB/POZ_sf"/>
</dbReference>
<dbReference type="CDD" id="cd18186">
    <property type="entry name" value="BTB_POZ_ZBTB_KLHL-like"/>
    <property type="match status" value="1"/>
</dbReference>
<gene>
    <name evidence="2" type="ORF">FB45DRAFT_6491</name>
</gene>
<reference evidence="2" key="1">
    <citation type="submission" date="2023-03" db="EMBL/GenBank/DDBJ databases">
        <title>Massive genome expansion in bonnet fungi (Mycena s.s.) driven by repeated elements and novel gene families across ecological guilds.</title>
        <authorList>
            <consortium name="Lawrence Berkeley National Laboratory"/>
            <person name="Harder C.B."/>
            <person name="Miyauchi S."/>
            <person name="Viragh M."/>
            <person name="Kuo A."/>
            <person name="Thoen E."/>
            <person name="Andreopoulos B."/>
            <person name="Lu D."/>
            <person name="Skrede I."/>
            <person name="Drula E."/>
            <person name="Henrissat B."/>
            <person name="Morin E."/>
            <person name="Kohler A."/>
            <person name="Barry K."/>
            <person name="LaButti K."/>
            <person name="Morin E."/>
            <person name="Salamov A."/>
            <person name="Lipzen A."/>
            <person name="Mereny Z."/>
            <person name="Hegedus B."/>
            <person name="Baldrian P."/>
            <person name="Stursova M."/>
            <person name="Weitz H."/>
            <person name="Taylor A."/>
            <person name="Grigoriev I.V."/>
            <person name="Nagy L.G."/>
            <person name="Martin F."/>
            <person name="Kauserud H."/>
        </authorList>
    </citation>
    <scope>NUCLEOTIDE SEQUENCE</scope>
    <source>
        <strain evidence="2">9284</strain>
    </source>
</reference>
<comment type="caution">
    <text evidence="2">The sequence shown here is derived from an EMBL/GenBank/DDBJ whole genome shotgun (WGS) entry which is preliminary data.</text>
</comment>
<accession>A0AAD7FYG4</accession>
<dbReference type="AlphaFoldDB" id="A0AAD7FYG4"/>
<organism evidence="2 3">
    <name type="scientific">Roridomyces roridus</name>
    <dbReference type="NCBI Taxonomy" id="1738132"/>
    <lineage>
        <taxon>Eukaryota</taxon>
        <taxon>Fungi</taxon>
        <taxon>Dikarya</taxon>
        <taxon>Basidiomycota</taxon>
        <taxon>Agaricomycotina</taxon>
        <taxon>Agaricomycetes</taxon>
        <taxon>Agaricomycetidae</taxon>
        <taxon>Agaricales</taxon>
        <taxon>Marasmiineae</taxon>
        <taxon>Mycenaceae</taxon>
        <taxon>Roridomyces</taxon>
    </lineage>
</organism>